<keyword evidence="2" id="KW-1185">Reference proteome</keyword>
<evidence type="ECO:0000313" key="1">
    <source>
        <dbReference type="EMBL" id="PYH41267.1"/>
    </source>
</evidence>
<evidence type="ECO:0000313" key="2">
    <source>
        <dbReference type="Proteomes" id="UP000248349"/>
    </source>
</evidence>
<accession>A0A318Z4J8</accession>
<sequence length="192" mass="21143">MLICAGRRDSSSFDCKSVGTRNAPVNASASSLCRLLPDGCQRYLVTARETGSCLSRGSTALDQGLNFVSSRLAVSILASPCFQDGRKFMTFEICAWDRLSLRGDLFLFLWGWWFVRQCVRTVQARAWDYSEDNQYSSGTETIAPTLKDCHKSHEIPGGTGLLSSNGKARLVRAETDELVVSNAAVSGWKEWG</sequence>
<dbReference type="EMBL" id="KZ821266">
    <property type="protein sequence ID" value="PYH41267.1"/>
    <property type="molecule type" value="Genomic_DNA"/>
</dbReference>
<dbReference type="AlphaFoldDB" id="A0A318Z4J8"/>
<protein>
    <submittedName>
        <fullName evidence="1">Uncharacterized protein</fullName>
    </submittedName>
</protein>
<dbReference type="RefSeq" id="XP_025427249.1">
    <property type="nucleotide sequence ID" value="XM_025575938.1"/>
</dbReference>
<gene>
    <name evidence="1" type="ORF">BP01DRAFT_360543</name>
</gene>
<organism evidence="1 2">
    <name type="scientific">Aspergillus saccharolyticus JOP 1030-1</name>
    <dbReference type="NCBI Taxonomy" id="1450539"/>
    <lineage>
        <taxon>Eukaryota</taxon>
        <taxon>Fungi</taxon>
        <taxon>Dikarya</taxon>
        <taxon>Ascomycota</taxon>
        <taxon>Pezizomycotina</taxon>
        <taxon>Eurotiomycetes</taxon>
        <taxon>Eurotiomycetidae</taxon>
        <taxon>Eurotiales</taxon>
        <taxon>Aspergillaceae</taxon>
        <taxon>Aspergillus</taxon>
        <taxon>Aspergillus subgen. Circumdati</taxon>
    </lineage>
</organism>
<dbReference type="Proteomes" id="UP000248349">
    <property type="component" value="Unassembled WGS sequence"/>
</dbReference>
<reference evidence="1 2" key="1">
    <citation type="submission" date="2016-12" db="EMBL/GenBank/DDBJ databases">
        <title>The genomes of Aspergillus section Nigri reveals drivers in fungal speciation.</title>
        <authorList>
            <consortium name="DOE Joint Genome Institute"/>
            <person name="Vesth T.C."/>
            <person name="Nybo J."/>
            <person name="Theobald S."/>
            <person name="Brandl J."/>
            <person name="Frisvad J.C."/>
            <person name="Nielsen K.F."/>
            <person name="Lyhne E.K."/>
            <person name="Kogle M.E."/>
            <person name="Kuo A."/>
            <person name="Riley R."/>
            <person name="Clum A."/>
            <person name="Nolan M."/>
            <person name="Lipzen A."/>
            <person name="Salamov A."/>
            <person name="Henrissat B."/>
            <person name="Wiebenga A."/>
            <person name="De Vries R.P."/>
            <person name="Grigoriev I.V."/>
            <person name="Mortensen U.H."/>
            <person name="Andersen M.R."/>
            <person name="Baker S.E."/>
        </authorList>
    </citation>
    <scope>NUCLEOTIDE SEQUENCE [LARGE SCALE GENOMIC DNA]</scope>
    <source>
        <strain evidence="1 2">JOP 1030-1</strain>
    </source>
</reference>
<dbReference type="GeneID" id="37077166"/>
<name>A0A318Z4J8_9EURO</name>
<proteinExistence type="predicted"/>